<dbReference type="HAMAP" id="MF_00010">
    <property type="entry name" value="UPF0060"/>
    <property type="match status" value="1"/>
</dbReference>
<protein>
    <submittedName>
        <fullName evidence="6">Uncharacterized protein</fullName>
    </submittedName>
</protein>
<evidence type="ECO:0000256" key="2">
    <source>
        <dbReference type="ARBA" id="ARBA00022692"/>
    </source>
</evidence>
<keyword evidence="3 5" id="KW-1133">Transmembrane helix</keyword>
<evidence type="ECO:0000313" key="6">
    <source>
        <dbReference type="EMBL" id="GED21534.1"/>
    </source>
</evidence>
<organism evidence="6 7">
    <name type="scientific">Halomonas halmophila</name>
    <dbReference type="NCBI Taxonomy" id="252"/>
    <lineage>
        <taxon>Bacteria</taxon>
        <taxon>Pseudomonadati</taxon>
        <taxon>Pseudomonadota</taxon>
        <taxon>Gammaproteobacteria</taxon>
        <taxon>Oceanospirillales</taxon>
        <taxon>Halomonadaceae</taxon>
        <taxon>Halomonas</taxon>
    </lineage>
</organism>
<keyword evidence="1 5" id="KW-1003">Cell membrane</keyword>
<dbReference type="Proteomes" id="UP000319812">
    <property type="component" value="Unassembled WGS sequence"/>
</dbReference>
<reference evidence="6 7" key="1">
    <citation type="submission" date="2019-06" db="EMBL/GenBank/DDBJ databases">
        <title>Whole genome shotgun sequence of Halomonas halmophila NBRC 15537.</title>
        <authorList>
            <person name="Hosoyama A."/>
            <person name="Uohara A."/>
            <person name="Ohji S."/>
            <person name="Ichikawa N."/>
        </authorList>
    </citation>
    <scope>NUCLEOTIDE SEQUENCE [LARGE SCALE GENOMIC DNA]</scope>
    <source>
        <strain evidence="6 7">NBRC 15537</strain>
    </source>
</reference>
<feature type="transmembrane region" description="Helical" evidence="5">
    <location>
        <begin position="18"/>
        <end position="39"/>
    </location>
</feature>
<dbReference type="AlphaFoldDB" id="A0A4Y4F117"/>
<comment type="subcellular location">
    <subcellularLocation>
        <location evidence="5">Cell membrane</location>
        <topology evidence="5">Multi-pass membrane protein</topology>
    </subcellularLocation>
</comment>
<evidence type="ECO:0000256" key="1">
    <source>
        <dbReference type="ARBA" id="ARBA00022475"/>
    </source>
</evidence>
<dbReference type="NCBIfam" id="NF002586">
    <property type="entry name" value="PRK02237.1"/>
    <property type="match status" value="1"/>
</dbReference>
<dbReference type="Pfam" id="PF02694">
    <property type="entry name" value="UPF0060"/>
    <property type="match status" value="1"/>
</dbReference>
<dbReference type="GO" id="GO:0005886">
    <property type="term" value="C:plasma membrane"/>
    <property type="evidence" value="ECO:0007669"/>
    <property type="project" value="UniProtKB-SubCell"/>
</dbReference>
<comment type="similarity">
    <text evidence="5">Belongs to the UPF0060 family.</text>
</comment>
<comment type="caution">
    <text evidence="6">The sequence shown here is derived from an EMBL/GenBank/DDBJ whole genome shotgun (WGS) entry which is preliminary data.</text>
</comment>
<feature type="transmembrane region" description="Helical" evidence="5">
    <location>
        <begin position="102"/>
        <end position="119"/>
    </location>
</feature>
<dbReference type="EMBL" id="BJOC01000010">
    <property type="protein sequence ID" value="GED21534.1"/>
    <property type="molecule type" value="Genomic_DNA"/>
</dbReference>
<dbReference type="InterPro" id="IPR037185">
    <property type="entry name" value="EmrE-like"/>
</dbReference>
<sequence>MQVPAAPGVACVTTMSTLVLYVAAALAEIAGCFSVWAWWRLDKSALWLLPGVASLVLFAWLLSLSDADYAGRAYAAYGGVYIVTSLGWLWLVEQRLPDRWDLIGAAICLAGAGIILLAPRGG</sequence>
<gene>
    <name evidence="6" type="ORF">HHA01_05110</name>
</gene>
<feature type="transmembrane region" description="Helical" evidence="5">
    <location>
        <begin position="45"/>
        <end position="62"/>
    </location>
</feature>
<accession>A0A4Y4F117</accession>
<name>A0A4Y4F117_9GAMM</name>
<evidence type="ECO:0000256" key="5">
    <source>
        <dbReference type="HAMAP-Rule" id="MF_00010"/>
    </source>
</evidence>
<evidence type="ECO:0000256" key="3">
    <source>
        <dbReference type="ARBA" id="ARBA00022989"/>
    </source>
</evidence>
<dbReference type="InterPro" id="IPR003844">
    <property type="entry name" value="UPF0060"/>
</dbReference>
<proteinExistence type="inferred from homology"/>
<keyword evidence="7" id="KW-1185">Reference proteome</keyword>
<dbReference type="SUPFAM" id="SSF103481">
    <property type="entry name" value="Multidrug resistance efflux transporter EmrE"/>
    <property type="match status" value="1"/>
</dbReference>
<evidence type="ECO:0000256" key="4">
    <source>
        <dbReference type="ARBA" id="ARBA00023136"/>
    </source>
</evidence>
<evidence type="ECO:0000313" key="7">
    <source>
        <dbReference type="Proteomes" id="UP000319812"/>
    </source>
</evidence>
<keyword evidence="2 5" id="KW-0812">Transmembrane</keyword>
<keyword evidence="4 5" id="KW-0472">Membrane</keyword>
<dbReference type="PANTHER" id="PTHR36116">
    <property type="entry name" value="UPF0060 MEMBRANE PROTEIN YNFA"/>
    <property type="match status" value="1"/>
</dbReference>
<dbReference type="PANTHER" id="PTHR36116:SF1">
    <property type="entry name" value="UPF0060 MEMBRANE PROTEIN YNFA"/>
    <property type="match status" value="1"/>
</dbReference>
<feature type="transmembrane region" description="Helical" evidence="5">
    <location>
        <begin position="74"/>
        <end position="90"/>
    </location>
</feature>